<dbReference type="GO" id="GO:0005886">
    <property type="term" value="C:plasma membrane"/>
    <property type="evidence" value="ECO:0007669"/>
    <property type="project" value="TreeGrafter"/>
</dbReference>
<proteinExistence type="predicted"/>
<dbReference type="AlphaFoldDB" id="A0A8X6SR15"/>
<accession>A0A8X6SR15</accession>
<evidence type="ECO:0000256" key="1">
    <source>
        <dbReference type="ARBA" id="ARBA00022614"/>
    </source>
</evidence>
<name>A0A8X6SR15_TRICX</name>
<evidence type="ECO:0000256" key="3">
    <source>
        <dbReference type="ARBA" id="ARBA00022737"/>
    </source>
</evidence>
<dbReference type="EMBL" id="BMAU01021347">
    <property type="protein sequence ID" value="GFY17996.1"/>
    <property type="molecule type" value="Genomic_DNA"/>
</dbReference>
<keyword evidence="1" id="KW-0433">Leucine-rich repeat</keyword>
<comment type="caution">
    <text evidence="5">The sequence shown here is derived from an EMBL/GenBank/DDBJ whole genome shotgun (WGS) entry which is preliminary data.</text>
</comment>
<evidence type="ECO:0000313" key="5">
    <source>
        <dbReference type="EMBL" id="GFY17996.1"/>
    </source>
</evidence>
<keyword evidence="2 4" id="KW-0732">Signal</keyword>
<dbReference type="PANTHER" id="PTHR24369:SF210">
    <property type="entry name" value="CHAOPTIN-RELATED"/>
    <property type="match status" value="1"/>
</dbReference>
<dbReference type="InterPro" id="IPR001611">
    <property type="entry name" value="Leu-rich_rpt"/>
</dbReference>
<dbReference type="Gene3D" id="3.80.10.10">
    <property type="entry name" value="Ribonuclease Inhibitor"/>
    <property type="match status" value="1"/>
</dbReference>
<keyword evidence="6" id="KW-1185">Reference proteome</keyword>
<dbReference type="PANTHER" id="PTHR24369">
    <property type="entry name" value="ANTIGEN BSP, PUTATIVE-RELATED"/>
    <property type="match status" value="1"/>
</dbReference>
<dbReference type="Proteomes" id="UP000887159">
    <property type="component" value="Unassembled WGS sequence"/>
</dbReference>
<dbReference type="InterPro" id="IPR032675">
    <property type="entry name" value="LRR_dom_sf"/>
</dbReference>
<organism evidence="5 6">
    <name type="scientific">Trichonephila clavipes</name>
    <name type="common">Golden silk orbweaver</name>
    <name type="synonym">Nephila clavipes</name>
    <dbReference type="NCBI Taxonomy" id="2585209"/>
    <lineage>
        <taxon>Eukaryota</taxon>
        <taxon>Metazoa</taxon>
        <taxon>Ecdysozoa</taxon>
        <taxon>Arthropoda</taxon>
        <taxon>Chelicerata</taxon>
        <taxon>Arachnida</taxon>
        <taxon>Araneae</taxon>
        <taxon>Araneomorphae</taxon>
        <taxon>Entelegynae</taxon>
        <taxon>Araneoidea</taxon>
        <taxon>Nephilidae</taxon>
        <taxon>Trichonephila</taxon>
    </lineage>
</organism>
<dbReference type="SMART" id="SM00369">
    <property type="entry name" value="LRR_TYP"/>
    <property type="match status" value="3"/>
</dbReference>
<evidence type="ECO:0000313" key="6">
    <source>
        <dbReference type="Proteomes" id="UP000887159"/>
    </source>
</evidence>
<feature type="chain" id="PRO_5036481776" evidence="4">
    <location>
        <begin position="23"/>
        <end position="317"/>
    </location>
</feature>
<dbReference type="Pfam" id="PF13855">
    <property type="entry name" value="LRR_8"/>
    <property type="match status" value="1"/>
</dbReference>
<evidence type="ECO:0000256" key="2">
    <source>
        <dbReference type="ARBA" id="ARBA00022729"/>
    </source>
</evidence>
<sequence length="317" mass="35919">MANKVFITKVCVLFSVFCLSFAGEDLCPPPEAVSPCECKNPEDPYIHCKKIREVDTIANMVERTGGMKFRYLLLENSSLLYLPTKALITDQFEGLMVTNTTLGALFDKPPSSHNSIKTIILLDVTLQRSLQFEKFLKVTKLENLTLLHTTVKFLGKDFKECISPSLTTLYMAWTKTSGITDGAFENLKSLEHLYITRNHIRKVKRSMFPSPASLKTIDWQSNAIEELPDDIFSDMPNLKFVVLRDNKITLLAEPTFGSILSHLSSLNVDKNPISCNCTFNWIVSRDHSKIIGTCHDPDFQEGKRIKELTDKDFNHCS</sequence>
<dbReference type="InterPro" id="IPR050541">
    <property type="entry name" value="LRR_TM_domain-containing"/>
</dbReference>
<evidence type="ECO:0000256" key="4">
    <source>
        <dbReference type="SAM" id="SignalP"/>
    </source>
</evidence>
<dbReference type="InterPro" id="IPR003591">
    <property type="entry name" value="Leu-rich_rpt_typical-subtyp"/>
</dbReference>
<reference evidence="5" key="1">
    <citation type="submission" date="2020-08" db="EMBL/GenBank/DDBJ databases">
        <title>Multicomponent nature underlies the extraordinary mechanical properties of spider dragline silk.</title>
        <authorList>
            <person name="Kono N."/>
            <person name="Nakamura H."/>
            <person name="Mori M."/>
            <person name="Yoshida Y."/>
            <person name="Ohtoshi R."/>
            <person name="Malay A.D."/>
            <person name="Moran D.A.P."/>
            <person name="Tomita M."/>
            <person name="Numata K."/>
            <person name="Arakawa K."/>
        </authorList>
    </citation>
    <scope>NUCLEOTIDE SEQUENCE</scope>
</reference>
<keyword evidence="3" id="KW-0677">Repeat</keyword>
<protein>
    <submittedName>
        <fullName evidence="5">Slit homolog 2 protein</fullName>
    </submittedName>
</protein>
<gene>
    <name evidence="5" type="primary">Slit2</name>
    <name evidence="5" type="ORF">TNCV_3384891</name>
</gene>
<dbReference type="SUPFAM" id="SSF52058">
    <property type="entry name" value="L domain-like"/>
    <property type="match status" value="1"/>
</dbReference>
<feature type="signal peptide" evidence="4">
    <location>
        <begin position="1"/>
        <end position="22"/>
    </location>
</feature>